<dbReference type="KEGG" id="aup:AsAng_0056070"/>
<proteinExistence type="predicted"/>
<feature type="domain" description="Mannosyl-glycoprotein endo-beta-N-acetylglucosamidase-like" evidence="3">
    <location>
        <begin position="157"/>
        <end position="307"/>
    </location>
</feature>
<dbReference type="Pfam" id="PF01832">
    <property type="entry name" value="Glucosaminidase"/>
    <property type="match status" value="1"/>
</dbReference>
<dbReference type="AlphaFoldDB" id="A0A915YKD7"/>
<dbReference type="SMART" id="SM00047">
    <property type="entry name" value="LYZ2"/>
    <property type="match status" value="1"/>
</dbReference>
<dbReference type="RefSeq" id="WP_264790032.1">
    <property type="nucleotide sequence ID" value="NZ_AP026867.1"/>
</dbReference>
<dbReference type="InterPro" id="IPR002901">
    <property type="entry name" value="MGlyc_endo_b_GlcNAc-like_dom"/>
</dbReference>
<name>A0A915YKD7_9BACT</name>
<dbReference type="InterPro" id="IPR051056">
    <property type="entry name" value="Glycosyl_Hydrolase_73"/>
</dbReference>
<dbReference type="Gene3D" id="1.10.530.10">
    <property type="match status" value="1"/>
</dbReference>
<dbReference type="GO" id="GO:0004040">
    <property type="term" value="F:amidase activity"/>
    <property type="evidence" value="ECO:0007669"/>
    <property type="project" value="InterPro"/>
</dbReference>
<dbReference type="EMBL" id="AP026867">
    <property type="protein sequence ID" value="BDS14825.1"/>
    <property type="molecule type" value="Genomic_DNA"/>
</dbReference>
<keyword evidence="2" id="KW-1133">Transmembrane helix</keyword>
<dbReference type="PANTHER" id="PTHR33308">
    <property type="entry name" value="PEPTIDOGLYCAN HYDROLASE FLGJ"/>
    <property type="match status" value="1"/>
</dbReference>
<evidence type="ECO:0000313" key="4">
    <source>
        <dbReference type="EMBL" id="BDS14825.1"/>
    </source>
</evidence>
<dbReference type="Proteomes" id="UP001060919">
    <property type="component" value="Chromosome"/>
</dbReference>
<evidence type="ECO:0000313" key="5">
    <source>
        <dbReference type="Proteomes" id="UP001060919"/>
    </source>
</evidence>
<evidence type="ECO:0000256" key="2">
    <source>
        <dbReference type="SAM" id="Phobius"/>
    </source>
</evidence>
<evidence type="ECO:0000259" key="3">
    <source>
        <dbReference type="SMART" id="SM00047"/>
    </source>
</evidence>
<keyword evidence="1" id="KW-0378">Hydrolase</keyword>
<feature type="transmembrane region" description="Helical" evidence="2">
    <location>
        <begin position="30"/>
        <end position="46"/>
    </location>
</feature>
<evidence type="ECO:0000256" key="1">
    <source>
        <dbReference type="ARBA" id="ARBA00022801"/>
    </source>
</evidence>
<dbReference type="PANTHER" id="PTHR33308:SF9">
    <property type="entry name" value="PEPTIDOGLYCAN HYDROLASE FLGJ"/>
    <property type="match status" value="1"/>
</dbReference>
<accession>A0A915YKD7</accession>
<keyword evidence="2" id="KW-0812">Transmembrane</keyword>
<reference evidence="4" key="1">
    <citation type="submission" date="2022-09" db="EMBL/GenBank/DDBJ databases">
        <title>Aureispira anguillicida sp. nov., isolated from Leptocephalus of Japanese eel Anguilla japonica.</title>
        <authorList>
            <person name="Yuasa K."/>
            <person name="Mekata T."/>
            <person name="Ikunari K."/>
        </authorList>
    </citation>
    <scope>NUCLEOTIDE SEQUENCE</scope>
    <source>
        <strain evidence="4">EL160426</strain>
    </source>
</reference>
<gene>
    <name evidence="4" type="ORF">AsAng_0056070</name>
</gene>
<keyword evidence="2" id="KW-0472">Membrane</keyword>
<sequence length="308" mass="34978">MMIVNKNLPVVVKQAFDDNLQRLKRFAKQIWLRVAFFVLILLVLTQKEFSVQFTIGNATTQQSASVLDPTNNSIEPQHNNKPYATTVSTERTKKTKRWWETIRDESKDIRSQMNLANAATAVGSALSPEQQKQAAKFSNLGFVLNPNFAKKHNIDPEIVAAKNKICTDYIAKYSSTAKEEADLFNIPASITLAQGLLESNAGKSSLATKENNHFGIKCRKKCIGCRCANYTDDSRYDMFRIFDSSWESFREHSKLLSNSRYKHLSKLKRSDYKNWARGLQAAGYATDKKYASKLIAIIEALNLDRFDQ</sequence>
<keyword evidence="5" id="KW-1185">Reference proteome</keyword>
<organism evidence="4 5">
    <name type="scientific">Aureispira anguillae</name>
    <dbReference type="NCBI Taxonomy" id="2864201"/>
    <lineage>
        <taxon>Bacteria</taxon>
        <taxon>Pseudomonadati</taxon>
        <taxon>Bacteroidota</taxon>
        <taxon>Saprospiria</taxon>
        <taxon>Saprospirales</taxon>
        <taxon>Saprospiraceae</taxon>
        <taxon>Aureispira</taxon>
    </lineage>
</organism>
<protein>
    <submittedName>
        <fullName evidence="4">Glucosaminidase domain-containing protein</fullName>
    </submittedName>
</protein>